<keyword evidence="3" id="KW-1185">Reference proteome</keyword>
<accession>A0A9W8GND3</accession>
<keyword evidence="1" id="KW-0812">Transmembrane</keyword>
<keyword evidence="1" id="KW-0472">Membrane</keyword>
<reference evidence="2" key="1">
    <citation type="submission" date="2022-07" db="EMBL/GenBank/DDBJ databases">
        <title>Phylogenomic reconstructions and comparative analyses of Kickxellomycotina fungi.</title>
        <authorList>
            <person name="Reynolds N.K."/>
            <person name="Stajich J.E."/>
            <person name="Barry K."/>
            <person name="Grigoriev I.V."/>
            <person name="Crous P."/>
            <person name="Smith M.E."/>
        </authorList>
    </citation>
    <scope>NUCLEOTIDE SEQUENCE</scope>
    <source>
        <strain evidence="2">BCRC 34297</strain>
    </source>
</reference>
<proteinExistence type="predicted"/>
<gene>
    <name evidence="2" type="ORF">GGI19_007084</name>
</gene>
<evidence type="ECO:0000313" key="2">
    <source>
        <dbReference type="EMBL" id="KAJ2740620.1"/>
    </source>
</evidence>
<name>A0A9W8GND3_9FUNG</name>
<protein>
    <submittedName>
        <fullName evidence="2">Uncharacterized protein</fullName>
    </submittedName>
</protein>
<organism evidence="2 3">
    <name type="scientific">Coemansia pectinata</name>
    <dbReference type="NCBI Taxonomy" id="1052879"/>
    <lineage>
        <taxon>Eukaryota</taxon>
        <taxon>Fungi</taxon>
        <taxon>Fungi incertae sedis</taxon>
        <taxon>Zoopagomycota</taxon>
        <taxon>Kickxellomycotina</taxon>
        <taxon>Kickxellomycetes</taxon>
        <taxon>Kickxellales</taxon>
        <taxon>Kickxellaceae</taxon>
        <taxon>Coemansia</taxon>
    </lineage>
</organism>
<dbReference type="AlphaFoldDB" id="A0A9W8GND3"/>
<sequence>MGVVDALWQSFAYWIIGTMTNDSQMLARYAGFYKGVQSLGATVAWQLDAQSVPLIAQLITNWVLLNLAIPFMLYVATNIKDTSEEIETLSTNEWQTKYYANIDDILI</sequence>
<keyword evidence="1" id="KW-1133">Transmembrane helix</keyword>
<dbReference type="EMBL" id="JANBUH010002160">
    <property type="protein sequence ID" value="KAJ2740620.1"/>
    <property type="molecule type" value="Genomic_DNA"/>
</dbReference>
<comment type="caution">
    <text evidence="2">The sequence shown here is derived from an EMBL/GenBank/DDBJ whole genome shotgun (WGS) entry which is preliminary data.</text>
</comment>
<dbReference type="OrthoDB" id="196103at2759"/>
<evidence type="ECO:0000256" key="1">
    <source>
        <dbReference type="SAM" id="Phobius"/>
    </source>
</evidence>
<feature type="transmembrane region" description="Helical" evidence="1">
    <location>
        <begin position="54"/>
        <end position="76"/>
    </location>
</feature>
<dbReference type="Proteomes" id="UP001140011">
    <property type="component" value="Unassembled WGS sequence"/>
</dbReference>
<evidence type="ECO:0000313" key="3">
    <source>
        <dbReference type="Proteomes" id="UP001140011"/>
    </source>
</evidence>